<feature type="region of interest" description="Disordered" evidence="1">
    <location>
        <begin position="1"/>
        <end position="113"/>
    </location>
</feature>
<dbReference type="AlphaFoldDB" id="N1JGR2"/>
<dbReference type="EMBL" id="CAUH01006271">
    <property type="protein sequence ID" value="CCU82363.1"/>
    <property type="molecule type" value="Genomic_DNA"/>
</dbReference>
<evidence type="ECO:0000313" key="3">
    <source>
        <dbReference type="Proteomes" id="UP000015441"/>
    </source>
</evidence>
<keyword evidence="3" id="KW-1185">Reference proteome</keyword>
<protein>
    <submittedName>
        <fullName evidence="2">EKA-like protein</fullName>
    </submittedName>
</protein>
<evidence type="ECO:0000313" key="2">
    <source>
        <dbReference type="EMBL" id="CCU82363.1"/>
    </source>
</evidence>
<accession>N1JGR2</accession>
<feature type="region of interest" description="Disordered" evidence="1">
    <location>
        <begin position="184"/>
        <end position="212"/>
    </location>
</feature>
<gene>
    <name evidence="2" type="ORF">BGHDH14_bgh02926</name>
</gene>
<dbReference type="OrthoDB" id="3611560at2759"/>
<feature type="compositionally biased region" description="Low complexity" evidence="1">
    <location>
        <begin position="83"/>
        <end position="94"/>
    </location>
</feature>
<name>N1JGR2_BLUG1</name>
<evidence type="ECO:0000256" key="1">
    <source>
        <dbReference type="SAM" id="MobiDB-lite"/>
    </source>
</evidence>
<reference evidence="2 3" key="1">
    <citation type="journal article" date="2010" name="Science">
        <title>Genome expansion and gene loss in powdery mildew fungi reveal tradeoffs in extreme parasitism.</title>
        <authorList>
            <person name="Spanu P.D."/>
            <person name="Abbott J.C."/>
            <person name="Amselem J."/>
            <person name="Burgis T.A."/>
            <person name="Soanes D.M."/>
            <person name="Stueber K."/>
            <person name="Ver Loren van Themaat E."/>
            <person name="Brown J.K.M."/>
            <person name="Butcher S.A."/>
            <person name="Gurr S.J."/>
            <person name="Lebrun M.-H."/>
            <person name="Ridout C.J."/>
            <person name="Schulze-Lefert P."/>
            <person name="Talbot N.J."/>
            <person name="Ahmadinejad N."/>
            <person name="Ametz C."/>
            <person name="Barton G.R."/>
            <person name="Benjdia M."/>
            <person name="Bidzinski P."/>
            <person name="Bindschedler L.V."/>
            <person name="Both M."/>
            <person name="Brewer M.T."/>
            <person name="Cadle-Davidson L."/>
            <person name="Cadle-Davidson M.M."/>
            <person name="Collemare J."/>
            <person name="Cramer R."/>
            <person name="Frenkel O."/>
            <person name="Godfrey D."/>
            <person name="Harriman J."/>
            <person name="Hoede C."/>
            <person name="King B.C."/>
            <person name="Klages S."/>
            <person name="Kleemann J."/>
            <person name="Knoll D."/>
            <person name="Koti P.S."/>
            <person name="Kreplak J."/>
            <person name="Lopez-Ruiz F.J."/>
            <person name="Lu X."/>
            <person name="Maekawa T."/>
            <person name="Mahanil S."/>
            <person name="Micali C."/>
            <person name="Milgroom M.G."/>
            <person name="Montana G."/>
            <person name="Noir S."/>
            <person name="O'Connell R.J."/>
            <person name="Oberhaensli S."/>
            <person name="Parlange F."/>
            <person name="Pedersen C."/>
            <person name="Quesneville H."/>
            <person name="Reinhardt R."/>
            <person name="Rott M."/>
            <person name="Sacristan S."/>
            <person name="Schmidt S.M."/>
            <person name="Schoen M."/>
            <person name="Skamnioti P."/>
            <person name="Sommer H."/>
            <person name="Stephens A."/>
            <person name="Takahara H."/>
            <person name="Thordal-Christensen H."/>
            <person name="Vigouroux M."/>
            <person name="Wessling R."/>
            <person name="Wicker T."/>
            <person name="Panstruga R."/>
        </authorList>
    </citation>
    <scope>NUCLEOTIDE SEQUENCE [LARGE SCALE GENOMIC DNA]</scope>
    <source>
        <strain evidence="2">DH14</strain>
    </source>
</reference>
<feature type="compositionally biased region" description="Basic residues" evidence="1">
    <location>
        <begin position="1"/>
        <end position="10"/>
    </location>
</feature>
<proteinExistence type="predicted"/>
<dbReference type="InParanoid" id="N1JGR2"/>
<sequence length="440" mass="47909">MPPVRKKRPNAKLDNTRVRPRALEQLPGLAQSPKCAEMSKVSTKGKEKVLPTVTEPETGMIGSVEIVEEIPQPSSVPQRMGESSKSPPTASKPSENAADKAAPKSTSQLKAATKAECPLELRPIVEAEQRCAAEPAANLALCSDAISGVEVTLLHLTNGSNRQFVDSMRVYLRAAIAQYMATGPASMPPVLPPRPANPTPRAPEARSNTTPAVPVLPVKSTWATVVKNGLSQKAVPIAKAIPQPATKAPRKETPKAKVDKRLFLCLEKHHPWRKLSTSCVRTRLEYTFDYFGNEITSLHRVRTGFAMLAKNDTMRQETLDGSSKLENENGKLEASSNLVALQIPNVPVSIVTVPGPRVVDDNLVSAKILTTTGMLPIQVRTHGTCRPGVPYRNWHAFFPRDDGPRAGFCLFDESGKAIIHKPRRQIEQCKCCLGFHATRG</sequence>
<comment type="caution">
    <text evidence="2">The sequence shown here is derived from an EMBL/GenBank/DDBJ whole genome shotgun (WGS) entry which is preliminary data.</text>
</comment>
<dbReference type="Proteomes" id="UP000015441">
    <property type="component" value="Unassembled WGS sequence"/>
</dbReference>
<dbReference type="STRING" id="546991.N1JGR2"/>
<feature type="compositionally biased region" description="Pro residues" evidence="1">
    <location>
        <begin position="186"/>
        <end position="201"/>
    </location>
</feature>
<dbReference type="HOGENOM" id="CLU_018153_0_1_1"/>
<organism evidence="2 3">
    <name type="scientific">Blumeria graminis f. sp. hordei (strain DH14)</name>
    <name type="common">Barley powdery mildew</name>
    <name type="synonym">Oidium monilioides f. sp. hordei</name>
    <dbReference type="NCBI Taxonomy" id="546991"/>
    <lineage>
        <taxon>Eukaryota</taxon>
        <taxon>Fungi</taxon>
        <taxon>Dikarya</taxon>
        <taxon>Ascomycota</taxon>
        <taxon>Pezizomycotina</taxon>
        <taxon>Leotiomycetes</taxon>
        <taxon>Erysiphales</taxon>
        <taxon>Erysiphaceae</taxon>
        <taxon>Blumeria</taxon>
        <taxon>Blumeria hordei</taxon>
    </lineage>
</organism>